<organism evidence="2 3">
    <name type="scientific">Streptomyces hebeiensis</name>
    <dbReference type="NCBI Taxonomy" id="229486"/>
    <lineage>
        <taxon>Bacteria</taxon>
        <taxon>Bacillati</taxon>
        <taxon>Actinomycetota</taxon>
        <taxon>Actinomycetes</taxon>
        <taxon>Kitasatosporales</taxon>
        <taxon>Streptomycetaceae</taxon>
        <taxon>Streptomyces</taxon>
    </lineage>
</organism>
<accession>A0ABN1UTX2</accession>
<dbReference type="Proteomes" id="UP001501371">
    <property type="component" value="Unassembled WGS sequence"/>
</dbReference>
<reference evidence="2 3" key="1">
    <citation type="journal article" date="2019" name="Int. J. Syst. Evol. Microbiol.">
        <title>The Global Catalogue of Microorganisms (GCM) 10K type strain sequencing project: providing services to taxonomists for standard genome sequencing and annotation.</title>
        <authorList>
            <consortium name="The Broad Institute Genomics Platform"/>
            <consortium name="The Broad Institute Genome Sequencing Center for Infectious Disease"/>
            <person name="Wu L."/>
            <person name="Ma J."/>
        </authorList>
    </citation>
    <scope>NUCLEOTIDE SEQUENCE [LARGE SCALE GENOMIC DNA]</scope>
    <source>
        <strain evidence="2 3">JCM 12696</strain>
    </source>
</reference>
<evidence type="ECO:0000256" key="1">
    <source>
        <dbReference type="SAM" id="MobiDB-lite"/>
    </source>
</evidence>
<feature type="compositionally biased region" description="Basic and acidic residues" evidence="1">
    <location>
        <begin position="14"/>
        <end position="36"/>
    </location>
</feature>
<evidence type="ECO:0000313" key="3">
    <source>
        <dbReference type="Proteomes" id="UP001501371"/>
    </source>
</evidence>
<protein>
    <recommendedName>
        <fullName evidence="4">Knr4/Smi1-like domain-containing protein</fullName>
    </recommendedName>
</protein>
<sequence length="241" mass="26107">MEGMKGMENMSTENADRGEAHGGEVREAGESARRGVTDLGEWARQNAAGGGRRTGQDVADPEELDALRAAFPADRSLPPLGWDAVRAYEREQGIVLPEPYRTMVAEICDGCGDGPPDIDGLIPLAALPADWGCAPSQRDLSEAFPLTEAWVWEDDPRPYEEIEPLIDAVYNYGSVVLGTDGCGMYWQLVVTGPQRGRIWNISDVGAAPFGASFGRATAEVGFAGWVAHWATARRPWFDIVV</sequence>
<name>A0ABN1UTX2_9ACTN</name>
<proteinExistence type="predicted"/>
<keyword evidence="3" id="KW-1185">Reference proteome</keyword>
<dbReference type="EMBL" id="BAAAKV010000016">
    <property type="protein sequence ID" value="GAA1164761.1"/>
    <property type="molecule type" value="Genomic_DNA"/>
</dbReference>
<feature type="region of interest" description="Disordered" evidence="1">
    <location>
        <begin position="1"/>
        <end position="58"/>
    </location>
</feature>
<evidence type="ECO:0000313" key="2">
    <source>
        <dbReference type="EMBL" id="GAA1164761.1"/>
    </source>
</evidence>
<evidence type="ECO:0008006" key="4">
    <source>
        <dbReference type="Google" id="ProtNLM"/>
    </source>
</evidence>
<comment type="caution">
    <text evidence="2">The sequence shown here is derived from an EMBL/GenBank/DDBJ whole genome shotgun (WGS) entry which is preliminary data.</text>
</comment>
<gene>
    <name evidence="2" type="ORF">GCM10009654_22020</name>
</gene>